<keyword evidence="2" id="KW-1185">Reference proteome</keyword>
<evidence type="ECO:0008006" key="3">
    <source>
        <dbReference type="Google" id="ProtNLM"/>
    </source>
</evidence>
<dbReference type="OrthoDB" id="3728235at2"/>
<sequence length="154" mass="16033">MNAAARATIASLISEGAVERVPVDESVTSNLLRQAGNHLRTAAAGAEDGDPEGAFQLAYDACRKISLALVMATGLRPKGQSAHVITFNAAAAIASNFGASRVVIDAAELRYVRHGAEYRAETVGAADMEDALAIGNELLKTLQPAIEQILQSSS</sequence>
<gene>
    <name evidence="1" type="ORF">E1263_26530</name>
</gene>
<dbReference type="RefSeq" id="WP_132172075.1">
    <property type="nucleotide sequence ID" value="NZ_SMKX01000090.1"/>
</dbReference>
<organism evidence="1 2">
    <name type="scientific">Kribbella antibiotica</name>
    <dbReference type="NCBI Taxonomy" id="190195"/>
    <lineage>
        <taxon>Bacteria</taxon>
        <taxon>Bacillati</taxon>
        <taxon>Actinomycetota</taxon>
        <taxon>Actinomycetes</taxon>
        <taxon>Propionibacteriales</taxon>
        <taxon>Kribbellaceae</taxon>
        <taxon>Kribbella</taxon>
    </lineage>
</organism>
<dbReference type="AlphaFoldDB" id="A0A4R4ZC96"/>
<dbReference type="Gene3D" id="1.20.120.330">
    <property type="entry name" value="Nucleotidyltransferases domain 2"/>
    <property type="match status" value="1"/>
</dbReference>
<comment type="caution">
    <text evidence="1">The sequence shown here is derived from an EMBL/GenBank/DDBJ whole genome shotgun (WGS) entry which is preliminary data.</text>
</comment>
<name>A0A4R4ZC96_9ACTN</name>
<dbReference type="EMBL" id="SMKX01000090">
    <property type="protein sequence ID" value="TDD55054.1"/>
    <property type="molecule type" value="Genomic_DNA"/>
</dbReference>
<proteinExistence type="predicted"/>
<evidence type="ECO:0000313" key="1">
    <source>
        <dbReference type="EMBL" id="TDD55054.1"/>
    </source>
</evidence>
<reference evidence="1 2" key="1">
    <citation type="submission" date="2019-03" db="EMBL/GenBank/DDBJ databases">
        <title>Draft genome sequences of novel Actinobacteria.</title>
        <authorList>
            <person name="Sahin N."/>
            <person name="Ay H."/>
            <person name="Saygin H."/>
        </authorList>
    </citation>
    <scope>NUCLEOTIDE SEQUENCE [LARGE SCALE GENOMIC DNA]</scope>
    <source>
        <strain evidence="1 2">JCM 13523</strain>
    </source>
</reference>
<protein>
    <recommendedName>
        <fullName evidence="3">HEPN domain-containing protein</fullName>
    </recommendedName>
</protein>
<evidence type="ECO:0000313" key="2">
    <source>
        <dbReference type="Proteomes" id="UP000295124"/>
    </source>
</evidence>
<dbReference type="Proteomes" id="UP000295124">
    <property type="component" value="Unassembled WGS sequence"/>
</dbReference>
<accession>A0A4R4ZC96</accession>